<evidence type="ECO:0000259" key="2">
    <source>
        <dbReference type="Pfam" id="PF01558"/>
    </source>
</evidence>
<dbReference type="GO" id="GO:0043805">
    <property type="term" value="F:indolepyruvate ferredoxin oxidoreductase activity"/>
    <property type="evidence" value="ECO:0007669"/>
    <property type="project" value="UniProtKB-EC"/>
</dbReference>
<dbReference type="InterPro" id="IPR052198">
    <property type="entry name" value="IorB_Oxidoreductase"/>
</dbReference>
<dbReference type="PANTHER" id="PTHR43854:SF1">
    <property type="entry name" value="INDOLEPYRUVATE OXIDOREDUCTASE SUBUNIT IORB"/>
    <property type="match status" value="1"/>
</dbReference>
<accession>A0A069RMM1</accession>
<feature type="domain" description="Pyruvate/ketoisovalerate oxidoreductase catalytic" evidence="2">
    <location>
        <begin position="13"/>
        <end position="190"/>
    </location>
</feature>
<keyword evidence="3" id="KW-0670">Pyruvate</keyword>
<keyword evidence="1 3" id="KW-0560">Oxidoreductase</keyword>
<keyword evidence="4" id="KW-1185">Reference proteome</keyword>
<evidence type="ECO:0000256" key="1">
    <source>
        <dbReference type="ARBA" id="ARBA00023002"/>
    </source>
</evidence>
<sequence>MSNVKSVLLVGVGGQGIILASKILSAGLIEAGHDVKMSEVHGMAQRGGSVTTQVRYGDKVYSPIIGKGSADVMVAFEEVEALRWLDYLKPEGSLVVNSHKIPSASVISGAEVYPEGVIEKLKGAVKNITVIDASKEAMELGNIKAQNIVMLGGLIKAMGIEGIDWNKMVEESVKPRFIELNVNAINKGMEMVEADLVK</sequence>
<dbReference type="InterPro" id="IPR019752">
    <property type="entry name" value="Pyrv/ketoisovalerate_OxRed_cat"/>
</dbReference>
<dbReference type="AlphaFoldDB" id="A0A069RMM1"/>
<name>A0A069RMM1_PEPLI</name>
<comment type="caution">
    <text evidence="3">The sequence shown here is derived from an EMBL/GenBank/DDBJ whole genome shotgun (WGS) entry which is preliminary data.</text>
</comment>
<protein>
    <submittedName>
        <fullName evidence="3">Indolepyruvate oxidoreductase subunit IorB</fullName>
        <ecNumber evidence="3">1.2.7.8</ecNumber>
    </submittedName>
</protein>
<dbReference type="NCBIfam" id="NF005325">
    <property type="entry name" value="PRK06853.1-5"/>
    <property type="match status" value="1"/>
</dbReference>
<dbReference type="eggNOG" id="COG1014">
    <property type="taxonomic scope" value="Bacteria"/>
</dbReference>
<dbReference type="PANTHER" id="PTHR43854">
    <property type="entry name" value="INDOLEPYRUVATE OXIDOREDUCTASE SUBUNIT IORB"/>
    <property type="match status" value="1"/>
</dbReference>
<dbReference type="Proteomes" id="UP000027946">
    <property type="component" value="Unassembled WGS sequence"/>
</dbReference>
<organism evidence="3 4">
    <name type="scientific">Peptoclostridium litorale DSM 5388</name>
    <dbReference type="NCBI Taxonomy" id="1121324"/>
    <lineage>
        <taxon>Bacteria</taxon>
        <taxon>Bacillati</taxon>
        <taxon>Bacillota</taxon>
        <taxon>Clostridia</taxon>
        <taxon>Peptostreptococcales</taxon>
        <taxon>Peptoclostridiaceae</taxon>
        <taxon>Peptoclostridium</taxon>
    </lineage>
</organism>
<proteinExistence type="predicted"/>
<dbReference type="SUPFAM" id="SSF53323">
    <property type="entry name" value="Pyruvate-ferredoxin oxidoreductase, PFOR, domain III"/>
    <property type="match status" value="1"/>
</dbReference>
<dbReference type="Gene3D" id="3.40.920.10">
    <property type="entry name" value="Pyruvate-ferredoxin oxidoreductase, PFOR, domain III"/>
    <property type="match status" value="1"/>
</dbReference>
<dbReference type="InterPro" id="IPR002869">
    <property type="entry name" value="Pyrv_flavodox_OxRed_cen"/>
</dbReference>
<dbReference type="EMBL" id="JJMM01000010">
    <property type="protein sequence ID" value="KDR95437.1"/>
    <property type="molecule type" value="Genomic_DNA"/>
</dbReference>
<evidence type="ECO:0000313" key="4">
    <source>
        <dbReference type="Proteomes" id="UP000027946"/>
    </source>
</evidence>
<dbReference type="Pfam" id="PF01558">
    <property type="entry name" value="POR"/>
    <property type="match status" value="1"/>
</dbReference>
<dbReference type="EC" id="1.2.7.8" evidence="3"/>
<reference evidence="3 4" key="1">
    <citation type="submission" date="2014-03" db="EMBL/GenBank/DDBJ databases">
        <title>Genome sequence of Clostridium litorale W6, DSM 5388.</title>
        <authorList>
            <person name="Poehlein A."/>
            <person name="Jagirdar A."/>
            <person name="Khonsari B."/>
            <person name="Chibani C.M."/>
            <person name="Gutierrez Gutierrez D.A."/>
            <person name="Davydova E."/>
            <person name="Alghaithi H.S."/>
            <person name="Nair K.P."/>
            <person name="Dhamotharan K."/>
            <person name="Chandran L."/>
            <person name="G W."/>
            <person name="Daniel R."/>
        </authorList>
    </citation>
    <scope>NUCLEOTIDE SEQUENCE [LARGE SCALE GENOMIC DNA]</scope>
    <source>
        <strain evidence="3 4">W6</strain>
    </source>
</reference>
<dbReference type="OrthoDB" id="9789125at2"/>
<evidence type="ECO:0000313" key="3">
    <source>
        <dbReference type="EMBL" id="KDR95437.1"/>
    </source>
</evidence>
<dbReference type="RefSeq" id="WP_038263677.1">
    <property type="nucleotide sequence ID" value="NZ_FSRH01000010.1"/>
</dbReference>
<dbReference type="STRING" id="1121324.CLIT_10c01640"/>
<gene>
    <name evidence="3" type="primary">iorB</name>
    <name evidence="3" type="ORF">CLIT_10c01640</name>
</gene>